<organism evidence="10 11">
    <name type="scientific">Chlamydomonas eustigma</name>
    <dbReference type="NCBI Taxonomy" id="1157962"/>
    <lineage>
        <taxon>Eukaryota</taxon>
        <taxon>Viridiplantae</taxon>
        <taxon>Chlorophyta</taxon>
        <taxon>core chlorophytes</taxon>
        <taxon>Chlorophyceae</taxon>
        <taxon>CS clade</taxon>
        <taxon>Chlamydomonadales</taxon>
        <taxon>Chlamydomonadaceae</taxon>
        <taxon>Chlamydomonas</taxon>
    </lineage>
</organism>
<keyword evidence="2" id="KW-0813">Transport</keyword>
<evidence type="ECO:0000256" key="3">
    <source>
        <dbReference type="ARBA" id="ARBA00022475"/>
    </source>
</evidence>
<evidence type="ECO:0000256" key="6">
    <source>
        <dbReference type="ARBA" id="ARBA00023065"/>
    </source>
</evidence>
<keyword evidence="3" id="KW-1003">Cell membrane</keyword>
<feature type="coiled-coil region" evidence="8">
    <location>
        <begin position="763"/>
        <end position="815"/>
    </location>
</feature>
<dbReference type="Proteomes" id="UP000232323">
    <property type="component" value="Unassembled WGS sequence"/>
</dbReference>
<dbReference type="InterPro" id="IPR044669">
    <property type="entry name" value="YneE/VCCN1/2-like"/>
</dbReference>
<sequence>MFFRKACSQPIGRKHQGGHRFQRLVRPNFNCSVTDADKAAENFVLSRSEESRRYFRTVYDFPLWQKHSNQPRIIDEVRKNSRTNILKSILPSTAWCTGVAALLTAYVQAYDSNMLPAQFPRFESIPSYAAIVNITVVSLSLLLVFRTNASYGQWDAARKMKGLLVNRSQELMREACSLLPAEDTATKIMMGRWISAYAGVLRNQFQPEESLGKIVDGLLSTEELEWLNSSNQRPSSVIDVLSQIISSAAIPAPNQAQMNNNLAALRGVLGGCQRLLKDPIPMSYTRNSARLLFLWLTLLPFALFSSCGVWTAPVVAAVSAVLCSIEEIGVQIEEPSTTGMLPLEAIGDRIQADVITTLLEDEKTKTMRGEVDTAALRAAAQPSKLDEVPGKLVLLAEQVAVVGQSSNNQGTGGAGQKGERRVLLSKLETETKDMKDNLQRLKQRATELSTKAQQASDVARKERANAVLKLGEMDEQLKTSQEAGVYSEITQLKDSLTTRESDVASLVSELMLEQQSNQQLLEQVALLQMQLSETENMLTSEKSIGEGLSQQLQITQVDLNTSQSSLADMSQKLREEEFQRATLQSEIQALRSDLDRVTAVVETRQKEADVYRAAAEKAEQQVVDAAALRQAMMAELTETSDSFAELLAEALSRAESAEADKVKVEAEVRMLQSKIVSADAALSRLETQLLEEERKGIPPSGSNDMEFEDVQKRIAELEGLLGGLLSEVEQATVKQGRTRLTQDTIEEVKREAELRSARVAAELAAESGARSEAEDNLRVLQSELLQLKEASQTSRHAAEKELKEMQLLISEVKAKAAETAAFVGKAAKEGPKKGKSAY</sequence>
<keyword evidence="6" id="KW-0406">Ion transport</keyword>
<name>A0A250XMG6_9CHLO</name>
<protein>
    <submittedName>
        <fullName evidence="10">Uncharacterized protein</fullName>
    </submittedName>
</protein>
<dbReference type="GO" id="GO:0005886">
    <property type="term" value="C:plasma membrane"/>
    <property type="evidence" value="ECO:0007669"/>
    <property type="project" value="UniProtKB-SubCell"/>
</dbReference>
<dbReference type="AlphaFoldDB" id="A0A250XMG6"/>
<dbReference type="EMBL" id="BEGY01000112">
    <property type="protein sequence ID" value="GAX83980.1"/>
    <property type="molecule type" value="Genomic_DNA"/>
</dbReference>
<evidence type="ECO:0000256" key="7">
    <source>
        <dbReference type="ARBA" id="ARBA00023136"/>
    </source>
</evidence>
<dbReference type="PANTHER" id="PTHR33281">
    <property type="entry name" value="UPF0187 PROTEIN YNEE"/>
    <property type="match status" value="1"/>
</dbReference>
<evidence type="ECO:0000256" key="5">
    <source>
        <dbReference type="ARBA" id="ARBA00022989"/>
    </source>
</evidence>
<feature type="coiled-coil region" evidence="8">
    <location>
        <begin position="566"/>
        <end position="695"/>
    </location>
</feature>
<keyword evidence="7 9" id="KW-0472">Membrane</keyword>
<keyword evidence="4 9" id="KW-0812">Transmembrane</keyword>
<comment type="caution">
    <text evidence="10">The sequence shown here is derived from an EMBL/GenBank/DDBJ whole genome shotgun (WGS) entry which is preliminary data.</text>
</comment>
<evidence type="ECO:0000256" key="8">
    <source>
        <dbReference type="SAM" id="Coils"/>
    </source>
</evidence>
<dbReference type="PANTHER" id="PTHR33281:SF19">
    <property type="entry name" value="VOLTAGE-DEPENDENT ANION CHANNEL-FORMING PROTEIN YNEE"/>
    <property type="match status" value="1"/>
</dbReference>
<dbReference type="OrthoDB" id="1368at2759"/>
<evidence type="ECO:0000256" key="2">
    <source>
        <dbReference type="ARBA" id="ARBA00022448"/>
    </source>
</evidence>
<evidence type="ECO:0000256" key="1">
    <source>
        <dbReference type="ARBA" id="ARBA00004651"/>
    </source>
</evidence>
<dbReference type="GO" id="GO:0005254">
    <property type="term" value="F:chloride channel activity"/>
    <property type="evidence" value="ECO:0007669"/>
    <property type="project" value="InterPro"/>
</dbReference>
<evidence type="ECO:0000313" key="11">
    <source>
        <dbReference type="Proteomes" id="UP000232323"/>
    </source>
</evidence>
<dbReference type="Pfam" id="PF25539">
    <property type="entry name" value="Bestrophin_2"/>
    <property type="match status" value="1"/>
</dbReference>
<dbReference type="STRING" id="1157962.A0A250XMG6"/>
<feature type="transmembrane region" description="Helical" evidence="9">
    <location>
        <begin position="292"/>
        <end position="322"/>
    </location>
</feature>
<gene>
    <name evidence="10" type="ORF">CEUSTIGMA_g11405.t1</name>
</gene>
<keyword evidence="11" id="KW-1185">Reference proteome</keyword>
<evidence type="ECO:0000313" key="10">
    <source>
        <dbReference type="EMBL" id="GAX83980.1"/>
    </source>
</evidence>
<keyword evidence="5 9" id="KW-1133">Transmembrane helix</keyword>
<evidence type="ECO:0000256" key="9">
    <source>
        <dbReference type="SAM" id="Phobius"/>
    </source>
</evidence>
<comment type="subcellular location">
    <subcellularLocation>
        <location evidence="1">Cell membrane</location>
        <topology evidence="1">Multi-pass membrane protein</topology>
    </subcellularLocation>
</comment>
<reference evidence="10 11" key="1">
    <citation type="submission" date="2017-08" db="EMBL/GenBank/DDBJ databases">
        <title>Acidophilic green algal genome provides insights into adaptation to an acidic environment.</title>
        <authorList>
            <person name="Hirooka S."/>
            <person name="Hirose Y."/>
            <person name="Kanesaki Y."/>
            <person name="Higuchi S."/>
            <person name="Fujiwara T."/>
            <person name="Onuma R."/>
            <person name="Era A."/>
            <person name="Ohbayashi R."/>
            <person name="Uzuka A."/>
            <person name="Nozaki H."/>
            <person name="Yoshikawa H."/>
            <person name="Miyagishima S.Y."/>
        </authorList>
    </citation>
    <scope>NUCLEOTIDE SEQUENCE [LARGE SCALE GENOMIC DNA]</scope>
    <source>
        <strain evidence="10 11">NIES-2499</strain>
    </source>
</reference>
<proteinExistence type="predicted"/>
<feature type="transmembrane region" description="Helical" evidence="9">
    <location>
        <begin position="127"/>
        <end position="145"/>
    </location>
</feature>
<accession>A0A250XMG6</accession>
<feature type="transmembrane region" description="Helical" evidence="9">
    <location>
        <begin position="88"/>
        <end position="107"/>
    </location>
</feature>
<feature type="coiled-coil region" evidence="8">
    <location>
        <begin position="424"/>
        <end position="458"/>
    </location>
</feature>
<keyword evidence="8" id="KW-0175">Coiled coil</keyword>
<evidence type="ECO:0000256" key="4">
    <source>
        <dbReference type="ARBA" id="ARBA00022692"/>
    </source>
</evidence>